<proteinExistence type="predicted"/>
<dbReference type="EMBL" id="JALDAY010000020">
    <property type="protein sequence ID" value="MCI3278606.1"/>
    <property type="molecule type" value="Genomic_DNA"/>
</dbReference>
<name>A0ABS9YPS6_9ACTN</name>
<reference evidence="1" key="1">
    <citation type="submission" date="2022-03" db="EMBL/GenBank/DDBJ databases">
        <title>Streptomyces 7R015 and 7R016 isolated from Barleria lupulina in Thailand.</title>
        <authorList>
            <person name="Kanchanasin P."/>
            <person name="Phongsopitanun W."/>
            <person name="Tanasupawat S."/>
        </authorList>
    </citation>
    <scope>NUCLEOTIDE SEQUENCE</scope>
    <source>
        <strain evidence="1">7R015</strain>
    </source>
</reference>
<dbReference type="Pfam" id="PF05973">
    <property type="entry name" value="Gp49"/>
    <property type="match status" value="1"/>
</dbReference>
<dbReference type="RefSeq" id="WP_242777414.1">
    <property type="nucleotide sequence ID" value="NZ_JALDAY010000020.1"/>
</dbReference>
<comment type="caution">
    <text evidence="1">The sequence shown here is derived from an EMBL/GenBank/DDBJ whole genome shotgun (WGS) entry which is preliminary data.</text>
</comment>
<protein>
    <submittedName>
        <fullName evidence="1">Type II toxin-antitoxin system RelE/ParE family toxin</fullName>
    </submittedName>
</protein>
<organism evidence="1 2">
    <name type="scientific">Streptomyces cylindrosporus</name>
    <dbReference type="NCBI Taxonomy" id="2927583"/>
    <lineage>
        <taxon>Bacteria</taxon>
        <taxon>Bacillati</taxon>
        <taxon>Actinomycetota</taxon>
        <taxon>Actinomycetes</taxon>
        <taxon>Kitasatosporales</taxon>
        <taxon>Streptomycetaceae</taxon>
        <taxon>Streptomyces</taxon>
    </lineage>
</organism>
<evidence type="ECO:0000313" key="1">
    <source>
        <dbReference type="EMBL" id="MCI3278606.1"/>
    </source>
</evidence>
<dbReference type="InterPro" id="IPR009241">
    <property type="entry name" value="HigB-like"/>
</dbReference>
<accession>A0ABS9YPS6</accession>
<evidence type="ECO:0000313" key="2">
    <source>
        <dbReference type="Proteomes" id="UP001165269"/>
    </source>
</evidence>
<dbReference type="Proteomes" id="UP001165269">
    <property type="component" value="Unassembled WGS sequence"/>
</dbReference>
<gene>
    <name evidence="1" type="ORF">MQP27_46830</name>
</gene>
<sequence length="131" mass="14697">MRSMNWEINLHPSVESWLLKLAEEDPMSADLVEAAIDMLADSGPALGRPLVDRLTGCRTHNLKELRPGSSGSTEVRILFVFDPRRQAILLVAGDKSGRWSDWYREAIPIAEARYDEYLAVADESGRDGKVR</sequence>
<keyword evidence="2" id="KW-1185">Reference proteome</keyword>